<accession>A0A370HZW9</accession>
<feature type="transmembrane region" description="Helical" evidence="1">
    <location>
        <begin position="12"/>
        <end position="34"/>
    </location>
</feature>
<organism evidence="2 3">
    <name type="scientific">Nocardia pseudobrasiliensis</name>
    <dbReference type="NCBI Taxonomy" id="45979"/>
    <lineage>
        <taxon>Bacteria</taxon>
        <taxon>Bacillati</taxon>
        <taxon>Actinomycetota</taxon>
        <taxon>Actinomycetes</taxon>
        <taxon>Mycobacteriales</taxon>
        <taxon>Nocardiaceae</taxon>
        <taxon>Nocardia</taxon>
    </lineage>
</organism>
<dbReference type="STRING" id="1210086.GCA_001613105_03494"/>
<keyword evidence="1" id="KW-0812">Transmembrane</keyword>
<dbReference type="Proteomes" id="UP000254869">
    <property type="component" value="Unassembled WGS sequence"/>
</dbReference>
<reference evidence="2 3" key="1">
    <citation type="submission" date="2018-07" db="EMBL/GenBank/DDBJ databases">
        <title>Genomic Encyclopedia of Type Strains, Phase IV (KMG-IV): sequencing the most valuable type-strain genomes for metagenomic binning, comparative biology and taxonomic classification.</title>
        <authorList>
            <person name="Goeker M."/>
        </authorList>
    </citation>
    <scope>NUCLEOTIDE SEQUENCE [LARGE SCALE GENOMIC DNA]</scope>
    <source>
        <strain evidence="2 3">DSM 44290</strain>
    </source>
</reference>
<keyword evidence="3" id="KW-1185">Reference proteome</keyword>
<dbReference type="Pfam" id="PF10935">
    <property type="entry name" value="DUF2637"/>
    <property type="match status" value="1"/>
</dbReference>
<evidence type="ECO:0000313" key="2">
    <source>
        <dbReference type="EMBL" id="RDI64046.1"/>
    </source>
</evidence>
<feature type="transmembrane region" description="Helical" evidence="1">
    <location>
        <begin position="104"/>
        <end position="122"/>
    </location>
</feature>
<feature type="transmembrane region" description="Helical" evidence="1">
    <location>
        <begin position="77"/>
        <end position="98"/>
    </location>
</feature>
<evidence type="ECO:0000256" key="1">
    <source>
        <dbReference type="SAM" id="Phobius"/>
    </source>
</evidence>
<dbReference type="InterPro" id="IPR021235">
    <property type="entry name" value="DUF2637"/>
</dbReference>
<gene>
    <name evidence="2" type="ORF">DFR76_109387</name>
</gene>
<sequence>MTTQWSGMRLARVFAIVTIVGVGAAAFVLSFAALRDLAVLAHIPAGWARLFPVIIDGTIIQATVSALALANSPERRFFTFVLAAGAVVSIIGNCVHAAVAGHQLPWWAAALVAAVAPVSLLIDTHGLAILLRAGSETVPAVVPEPEFDPPEEVAAEPVSIPDPVRSVAVTAMRRSRPVQQEMLPLAIPVGGV</sequence>
<feature type="transmembrane region" description="Helical" evidence="1">
    <location>
        <begin position="46"/>
        <end position="70"/>
    </location>
</feature>
<keyword evidence="1" id="KW-1133">Transmembrane helix</keyword>
<name>A0A370HZW9_9NOCA</name>
<proteinExistence type="predicted"/>
<protein>
    <submittedName>
        <fullName evidence="2">Uncharacterized protein DUF2637</fullName>
    </submittedName>
</protein>
<dbReference type="EMBL" id="QQBC01000009">
    <property type="protein sequence ID" value="RDI64046.1"/>
    <property type="molecule type" value="Genomic_DNA"/>
</dbReference>
<keyword evidence="1" id="KW-0472">Membrane</keyword>
<evidence type="ECO:0000313" key="3">
    <source>
        <dbReference type="Proteomes" id="UP000254869"/>
    </source>
</evidence>
<dbReference type="AlphaFoldDB" id="A0A370HZW9"/>
<comment type="caution">
    <text evidence="2">The sequence shown here is derived from an EMBL/GenBank/DDBJ whole genome shotgun (WGS) entry which is preliminary data.</text>
</comment>